<evidence type="ECO:0000256" key="6">
    <source>
        <dbReference type="ARBA" id="ARBA00033750"/>
    </source>
</evidence>
<dbReference type="GO" id="GO:0005874">
    <property type="term" value="C:microtubule"/>
    <property type="evidence" value="ECO:0007669"/>
    <property type="project" value="UniProtKB-KW"/>
</dbReference>
<keyword evidence="4" id="KW-0493">Microtubule</keyword>
<evidence type="ECO:0000256" key="3">
    <source>
        <dbReference type="ARBA" id="ARBA00022553"/>
    </source>
</evidence>
<dbReference type="CDD" id="cd22959">
    <property type="entry name" value="DD_C11orf49"/>
    <property type="match status" value="1"/>
</dbReference>
<comment type="function">
    <text evidence="8">Regulator of the tubulin polyglutamylase complex (TPGC) that controls cytoskeletal organization, nuclear shape, and cilium disassembly by balancing microtubule and actin assembly. Regulates the assembly and stability of the TPGC and thereby modulates polyglutamylation of the microtubule, which antagonizes MAP4 binding.</text>
</comment>
<reference evidence="9 10" key="1">
    <citation type="submission" date="2021-06" db="EMBL/GenBank/DDBJ databases">
        <title>Caerostris extrusa draft genome.</title>
        <authorList>
            <person name="Kono N."/>
            <person name="Arakawa K."/>
        </authorList>
    </citation>
    <scope>NUCLEOTIDE SEQUENCE [LARGE SCALE GENOMIC DNA]</scope>
</reference>
<evidence type="ECO:0000256" key="8">
    <source>
        <dbReference type="ARBA" id="ARBA00045673"/>
    </source>
</evidence>
<keyword evidence="2" id="KW-0963">Cytoplasm</keyword>
<dbReference type="AlphaFoldDB" id="A0AAV4VBJ1"/>
<evidence type="ECO:0000256" key="1">
    <source>
        <dbReference type="ARBA" id="ARBA00004607"/>
    </source>
</evidence>
<dbReference type="GO" id="GO:0034451">
    <property type="term" value="C:centriolar satellite"/>
    <property type="evidence" value="ECO:0007669"/>
    <property type="project" value="UniProtKB-SubCell"/>
</dbReference>
<keyword evidence="5" id="KW-0206">Cytoskeleton</keyword>
<evidence type="ECO:0000313" key="10">
    <source>
        <dbReference type="Proteomes" id="UP001054945"/>
    </source>
</evidence>
<name>A0AAV4VBJ1_CAEEX</name>
<keyword evidence="3" id="KW-0597">Phosphoprotein</keyword>
<dbReference type="EMBL" id="BPLR01014263">
    <property type="protein sequence ID" value="GIY67630.1"/>
    <property type="molecule type" value="Genomic_DNA"/>
</dbReference>
<evidence type="ECO:0000256" key="2">
    <source>
        <dbReference type="ARBA" id="ARBA00022490"/>
    </source>
</evidence>
<comment type="caution">
    <text evidence="9">The sequence shown here is derived from an EMBL/GenBank/DDBJ whole genome shotgun (WGS) entry which is preliminary data.</text>
</comment>
<evidence type="ECO:0000313" key="9">
    <source>
        <dbReference type="EMBL" id="GIY67630.1"/>
    </source>
</evidence>
<dbReference type="Gene3D" id="1.20.890.10">
    <property type="entry name" value="cAMP-dependent protein kinase regulatory subunit, dimerization-anchoring domain"/>
    <property type="match status" value="1"/>
</dbReference>
<dbReference type="Proteomes" id="UP001054945">
    <property type="component" value="Unassembled WGS sequence"/>
</dbReference>
<evidence type="ECO:0000256" key="7">
    <source>
        <dbReference type="ARBA" id="ARBA00033769"/>
    </source>
</evidence>
<dbReference type="InterPro" id="IPR038968">
    <property type="entry name" value="CSTPP1"/>
</dbReference>
<dbReference type="SUPFAM" id="SSF47391">
    <property type="entry name" value="Dimerization-anchoring domain of cAMP-dependent PK regulatory subunit"/>
    <property type="match status" value="1"/>
</dbReference>
<keyword evidence="10" id="KW-1185">Reference proteome</keyword>
<protein>
    <recommendedName>
        <fullName evidence="7">Centriolar satellite-associated tubulin polyglutamylase complex regulator 1</fullName>
    </recommendedName>
</protein>
<dbReference type="PANTHER" id="PTHR34252">
    <property type="entry name" value="UPF0705 PROTEIN C11ORF49"/>
    <property type="match status" value="1"/>
</dbReference>
<evidence type="ECO:0000256" key="4">
    <source>
        <dbReference type="ARBA" id="ARBA00022701"/>
    </source>
</evidence>
<evidence type="ECO:0000256" key="5">
    <source>
        <dbReference type="ARBA" id="ARBA00023212"/>
    </source>
</evidence>
<organism evidence="9 10">
    <name type="scientific">Caerostris extrusa</name>
    <name type="common">Bark spider</name>
    <name type="synonym">Caerostris bankana</name>
    <dbReference type="NCBI Taxonomy" id="172846"/>
    <lineage>
        <taxon>Eukaryota</taxon>
        <taxon>Metazoa</taxon>
        <taxon>Ecdysozoa</taxon>
        <taxon>Arthropoda</taxon>
        <taxon>Chelicerata</taxon>
        <taxon>Arachnida</taxon>
        <taxon>Araneae</taxon>
        <taxon>Araneomorphae</taxon>
        <taxon>Entelegynae</taxon>
        <taxon>Araneoidea</taxon>
        <taxon>Araneidae</taxon>
        <taxon>Caerostris</taxon>
    </lineage>
</organism>
<dbReference type="PANTHER" id="PTHR34252:SF1">
    <property type="entry name" value="CENTRIOLAR SATELLITE-ASSOCIATED TUBULIN POLYGLUTAMYLASE COMPLEX REGULATOR 1"/>
    <property type="match status" value="1"/>
</dbReference>
<proteinExistence type="inferred from homology"/>
<accession>A0AAV4VBJ1</accession>
<comment type="subcellular location">
    <subcellularLocation>
        <location evidence="1">Cytoplasm</location>
        <location evidence="1">Cytoskeleton</location>
        <location evidence="1">Microtubule organizing center</location>
        <location evidence="1">Centrosome</location>
        <location evidence="1">Centriolar satellite</location>
    </subcellularLocation>
</comment>
<sequence>MDNEPDNDINRSRTNAMKIETKNILEKHNMQVYLEDAIEQFLSLRPENKIKPVEFFKEYFANVHKGTHIVYREYPFITATLYNRLCVIKCVMKIFKPLLIREQKLNVKEYHSLLQLVWCDIPLAVVQSAFDTSGKQKKEERLSFLEFLKSSERFVLRWRILF</sequence>
<comment type="similarity">
    <text evidence="6">Belongs to the CSTPP1 family.</text>
</comment>
<gene>
    <name evidence="9" type="primary">CK049_3</name>
    <name evidence="9" type="ORF">CEXT_228991</name>
</gene>